<keyword evidence="1" id="KW-0812">Transmembrane</keyword>
<keyword evidence="1" id="KW-0472">Membrane</keyword>
<accession>A0A5E4MNG5</accession>
<keyword evidence="1" id="KW-1133">Transmembrane helix</keyword>
<feature type="domain" description="RlpA-like protein double-psi beta-barrel" evidence="3">
    <location>
        <begin position="92"/>
        <end position="160"/>
    </location>
</feature>
<dbReference type="EMBL" id="CABPRJ010000951">
    <property type="protein sequence ID" value="VVC31880.1"/>
    <property type="molecule type" value="Genomic_DNA"/>
</dbReference>
<feature type="chain" id="PRO_5022686136" evidence="2">
    <location>
        <begin position="22"/>
        <end position="198"/>
    </location>
</feature>
<evidence type="ECO:0000256" key="2">
    <source>
        <dbReference type="SAM" id="SignalP"/>
    </source>
</evidence>
<protein>
    <submittedName>
        <fullName evidence="4">RlpA-like protein, double-psi beta-barrel domain</fullName>
    </submittedName>
</protein>
<evidence type="ECO:0000259" key="3">
    <source>
        <dbReference type="Pfam" id="PF03330"/>
    </source>
</evidence>
<keyword evidence="5" id="KW-1185">Reference proteome</keyword>
<evidence type="ECO:0000256" key="1">
    <source>
        <dbReference type="SAM" id="Phobius"/>
    </source>
</evidence>
<dbReference type="InterPro" id="IPR036908">
    <property type="entry name" value="RlpA-like_sf"/>
</dbReference>
<dbReference type="OrthoDB" id="7769384at2759"/>
<dbReference type="Pfam" id="PF03330">
    <property type="entry name" value="DPBB_1"/>
    <property type="match status" value="1"/>
</dbReference>
<feature type="transmembrane region" description="Helical" evidence="1">
    <location>
        <begin position="178"/>
        <end position="197"/>
    </location>
</feature>
<dbReference type="InterPro" id="IPR009009">
    <property type="entry name" value="RlpA-like_DPBB"/>
</dbReference>
<proteinExistence type="predicted"/>
<evidence type="ECO:0000313" key="5">
    <source>
        <dbReference type="Proteomes" id="UP000325440"/>
    </source>
</evidence>
<organism evidence="4 5">
    <name type="scientific">Cinara cedri</name>
    <dbReference type="NCBI Taxonomy" id="506608"/>
    <lineage>
        <taxon>Eukaryota</taxon>
        <taxon>Metazoa</taxon>
        <taxon>Ecdysozoa</taxon>
        <taxon>Arthropoda</taxon>
        <taxon>Hexapoda</taxon>
        <taxon>Insecta</taxon>
        <taxon>Pterygota</taxon>
        <taxon>Neoptera</taxon>
        <taxon>Paraneoptera</taxon>
        <taxon>Hemiptera</taxon>
        <taxon>Sternorrhyncha</taxon>
        <taxon>Aphidomorpha</taxon>
        <taxon>Aphidoidea</taxon>
        <taxon>Aphididae</taxon>
        <taxon>Lachninae</taxon>
        <taxon>Cinara</taxon>
    </lineage>
</organism>
<dbReference type="Gene3D" id="2.40.40.10">
    <property type="entry name" value="RlpA-like domain"/>
    <property type="match status" value="1"/>
</dbReference>
<reference evidence="4 5" key="1">
    <citation type="submission" date="2019-08" db="EMBL/GenBank/DDBJ databases">
        <authorList>
            <person name="Alioto T."/>
            <person name="Alioto T."/>
            <person name="Gomez Garrido J."/>
        </authorList>
    </citation>
    <scope>NUCLEOTIDE SEQUENCE [LARGE SCALE GENOMIC DNA]</scope>
</reference>
<evidence type="ECO:0000313" key="4">
    <source>
        <dbReference type="EMBL" id="VVC31880.1"/>
    </source>
</evidence>
<keyword evidence="2" id="KW-0732">Signal</keyword>
<sequence>MTRSSVALSIIFTISVIGVNCQYQTIPRDSQICTERQGVCSEDTDCCTQFCAKSSFLFGGICSDPKSLVKTNRFATEVMYGKCAYIKNTSVAESNELFEEFGVSAAHRTLNPYTKVLVQYGDNNIIVTINNRVPADNQTLVQLSDIAAKTLGINDGGNLDCRIIVENQSFLYSLIRHYPFFLIVGGIFGGLQIIGHLI</sequence>
<name>A0A5E4MNG5_9HEMI</name>
<dbReference type="AlphaFoldDB" id="A0A5E4MNG5"/>
<gene>
    <name evidence="4" type="ORF">CINCED_3A020637</name>
</gene>
<dbReference type="Proteomes" id="UP000325440">
    <property type="component" value="Unassembled WGS sequence"/>
</dbReference>
<feature type="signal peptide" evidence="2">
    <location>
        <begin position="1"/>
        <end position="21"/>
    </location>
</feature>